<dbReference type="Proteomes" id="UP001461498">
    <property type="component" value="Unassembled WGS sequence"/>
</dbReference>
<dbReference type="AlphaFoldDB" id="A0AAW1DDQ8"/>
<gene>
    <name evidence="1" type="ORF">O3M35_007938</name>
</gene>
<sequence length="55" mass="6432">MIEQNYNELRKIFSESKQKGDRSALIADIKKLKDSIAEYNVEISAFKRGITRKEK</sequence>
<reference evidence="1 2" key="1">
    <citation type="submission" date="2022-12" db="EMBL/GenBank/DDBJ databases">
        <title>Chromosome-level genome assembly of true bugs.</title>
        <authorList>
            <person name="Ma L."/>
            <person name="Li H."/>
        </authorList>
    </citation>
    <scope>NUCLEOTIDE SEQUENCE [LARGE SCALE GENOMIC DNA]</scope>
    <source>
        <strain evidence="1">Lab_2022b</strain>
    </source>
</reference>
<dbReference type="EMBL" id="JAPXFL010000004">
    <property type="protein sequence ID" value="KAK9508235.1"/>
    <property type="molecule type" value="Genomic_DNA"/>
</dbReference>
<accession>A0AAW1DDQ8</accession>
<keyword evidence="2" id="KW-1185">Reference proteome</keyword>
<evidence type="ECO:0000313" key="1">
    <source>
        <dbReference type="EMBL" id="KAK9508235.1"/>
    </source>
</evidence>
<protein>
    <submittedName>
        <fullName evidence="1">Uncharacterized protein</fullName>
    </submittedName>
</protein>
<proteinExistence type="predicted"/>
<comment type="caution">
    <text evidence="1">The sequence shown here is derived from an EMBL/GenBank/DDBJ whole genome shotgun (WGS) entry which is preliminary data.</text>
</comment>
<name>A0AAW1DDQ8_9HEMI</name>
<organism evidence="1 2">
    <name type="scientific">Rhynocoris fuscipes</name>
    <dbReference type="NCBI Taxonomy" id="488301"/>
    <lineage>
        <taxon>Eukaryota</taxon>
        <taxon>Metazoa</taxon>
        <taxon>Ecdysozoa</taxon>
        <taxon>Arthropoda</taxon>
        <taxon>Hexapoda</taxon>
        <taxon>Insecta</taxon>
        <taxon>Pterygota</taxon>
        <taxon>Neoptera</taxon>
        <taxon>Paraneoptera</taxon>
        <taxon>Hemiptera</taxon>
        <taxon>Heteroptera</taxon>
        <taxon>Panheteroptera</taxon>
        <taxon>Cimicomorpha</taxon>
        <taxon>Reduviidae</taxon>
        <taxon>Harpactorinae</taxon>
        <taxon>Harpactorini</taxon>
        <taxon>Rhynocoris</taxon>
    </lineage>
</organism>
<evidence type="ECO:0000313" key="2">
    <source>
        <dbReference type="Proteomes" id="UP001461498"/>
    </source>
</evidence>